<evidence type="ECO:0000313" key="4">
    <source>
        <dbReference type="Proteomes" id="UP000694888"/>
    </source>
</evidence>
<evidence type="ECO:0000259" key="2">
    <source>
        <dbReference type="Pfam" id="PF24516"/>
    </source>
</evidence>
<dbReference type="Proteomes" id="UP000694888">
    <property type="component" value="Unplaced"/>
</dbReference>
<gene>
    <name evidence="5" type="primary">LOC101861601</name>
</gene>
<dbReference type="Pfam" id="PF24520">
    <property type="entry name" value="ARM_KNTC1_1st"/>
    <property type="match status" value="1"/>
</dbReference>
<evidence type="ECO:0000313" key="5">
    <source>
        <dbReference type="RefSeq" id="XP_035827202.1"/>
    </source>
</evidence>
<protein>
    <submittedName>
        <fullName evidence="5">Kinetochore-associated protein 1</fullName>
    </submittedName>
</protein>
<accession>A0ABM1VXQ9</accession>
<proteinExistence type="predicted"/>
<dbReference type="InterPro" id="IPR052802">
    <property type="entry name" value="KNTC1"/>
</dbReference>
<sequence>MDSHAKDTLGEVLCLKLKSGDKNDPFQSQVKIELMQIQRRFKAYKLVLGKGDYRATDWEVFRDDDPYKLFCQFLLSDVGKAFSLWTSLEMELQRAYVPGMLCQLLANVPATVDLRLISDWLTQHVLAFVIGADPDAVNGVVDWTKEQVGRLELGNEDSWTEQALELCQAVLQGLQTLLKGGGSHMLPCGAHPRVQVKLDSRHVLSQLYTTIDLLKQLQELKSKFGFRLSLHSLSQETKAGVVHRMLDKVVAVDMLPATLREQVLPYVRHHGLDVDTIFAAYVEELIQTSAQPGLQCVGSDWETKAKAIVDVISGPVEKVKAAQGMLEHTPLPIPEAVVTVVTDVIATVRHPLVELLVEKWQMKEADNLLQRYGLPICPMSVAQVKEVAKYMVAQDQTSSWDDAHKFLTAHRVDMTLELAYFYTRVLVMRKQLEKVKTFVSSQSRSVGKKCLYFIVSLAEGMMEDMGERFMKALKEKRLLMYDAAIKLGPMLGDLEENALEREEALRQGARVKQARDLELEKVKTFVSSQSRSVGKKCLYFIVSLAEGMMEDMGERFMKALKEKRLLMYDAAIKLGPMLGDLEENALEREEALRQGARVKQARDLEIHFGICVGSRDVWGSKTAEQIFRKHIGDLSRTMLLSLSRLLELSRSQTVVEMLTAAAEQSTSEVYRKLFMKLVNVMTEYKKCPNIHMVDLAFDLMKSDKETVTLSLQLLKHVAVDCRLEILPEVLRFCSYLSVVENSLRVCQDHGDFEASFVDSLMADWGSDDFVEKSRNLRSEVVLTDVLEGFLSAVPGEGSMLSVSTLSEGDSSPGEESNCNSNTIG</sequence>
<keyword evidence="4" id="KW-1185">Reference proteome</keyword>
<feature type="domain" description="KNTC1 second ARM-repeats" evidence="2">
    <location>
        <begin position="277"/>
        <end position="431"/>
    </location>
</feature>
<dbReference type="Pfam" id="PF24516">
    <property type="entry name" value="ARM_KNTC1_2nd"/>
    <property type="match status" value="1"/>
</dbReference>
<feature type="domain" description="KNTC1 first ARM-repeats" evidence="3">
    <location>
        <begin position="18"/>
        <end position="164"/>
    </location>
</feature>
<evidence type="ECO:0000256" key="1">
    <source>
        <dbReference type="SAM" id="MobiDB-lite"/>
    </source>
</evidence>
<evidence type="ECO:0000259" key="3">
    <source>
        <dbReference type="Pfam" id="PF24520"/>
    </source>
</evidence>
<reference evidence="5" key="1">
    <citation type="submission" date="2025-08" db="UniProtKB">
        <authorList>
            <consortium name="RefSeq"/>
        </authorList>
    </citation>
    <scope>IDENTIFICATION</scope>
</reference>
<dbReference type="PANTHER" id="PTHR15688">
    <property type="entry name" value="KINETOCHORE-ASSOCIATED PROTEIN 1"/>
    <property type="match status" value="1"/>
</dbReference>
<dbReference type="InterPro" id="IPR055403">
    <property type="entry name" value="ARM_KNTC1_1st"/>
</dbReference>
<dbReference type="PANTHER" id="PTHR15688:SF1">
    <property type="entry name" value="KINETOCHORE-ASSOCIATED PROTEIN 1"/>
    <property type="match status" value="1"/>
</dbReference>
<dbReference type="InterPro" id="IPR055404">
    <property type="entry name" value="ARM_KNTC1_2nd"/>
</dbReference>
<organism evidence="4 5">
    <name type="scientific">Aplysia californica</name>
    <name type="common">California sea hare</name>
    <dbReference type="NCBI Taxonomy" id="6500"/>
    <lineage>
        <taxon>Eukaryota</taxon>
        <taxon>Metazoa</taxon>
        <taxon>Spiralia</taxon>
        <taxon>Lophotrochozoa</taxon>
        <taxon>Mollusca</taxon>
        <taxon>Gastropoda</taxon>
        <taxon>Heterobranchia</taxon>
        <taxon>Euthyneura</taxon>
        <taxon>Tectipleura</taxon>
        <taxon>Aplysiida</taxon>
        <taxon>Aplysioidea</taxon>
        <taxon>Aplysiidae</taxon>
        <taxon>Aplysia</taxon>
    </lineage>
</organism>
<dbReference type="GeneID" id="101861601"/>
<name>A0ABM1VXQ9_APLCA</name>
<dbReference type="RefSeq" id="XP_035827202.1">
    <property type="nucleotide sequence ID" value="XM_035971309.1"/>
</dbReference>
<feature type="region of interest" description="Disordered" evidence="1">
    <location>
        <begin position="802"/>
        <end position="824"/>
    </location>
</feature>